<dbReference type="VEuPathDB" id="PlasmoDB:PRELSG_1258300"/>
<keyword evidence="3" id="KW-1185">Reference proteome</keyword>
<dbReference type="Proteomes" id="UP000220158">
    <property type="component" value="Chromosome 12"/>
</dbReference>
<dbReference type="OrthoDB" id="371589at2759"/>
<dbReference type="GeneID" id="39737827"/>
<accession>A0A1J1H9S4</accession>
<feature type="transmembrane region" description="Helical" evidence="1">
    <location>
        <begin position="335"/>
        <end position="354"/>
    </location>
</feature>
<dbReference type="EMBL" id="LN835307">
    <property type="protein sequence ID" value="CRH01693.1"/>
    <property type="molecule type" value="Genomic_DNA"/>
</dbReference>
<keyword evidence="1" id="KW-0812">Transmembrane</keyword>
<protein>
    <submittedName>
        <fullName evidence="2">Uncharacterized protein</fullName>
    </submittedName>
</protein>
<feature type="transmembrane region" description="Helical" evidence="1">
    <location>
        <begin position="406"/>
        <end position="427"/>
    </location>
</feature>
<keyword evidence="1" id="KW-1133">Transmembrane helix</keyword>
<feature type="transmembrane region" description="Helical" evidence="1">
    <location>
        <begin position="86"/>
        <end position="104"/>
    </location>
</feature>
<gene>
    <name evidence="2" type="ORF">PRELSG_1258300</name>
</gene>
<feature type="transmembrane region" description="Helical" evidence="1">
    <location>
        <begin position="47"/>
        <end position="66"/>
    </location>
</feature>
<dbReference type="KEGG" id="prel:PRELSG_1258300"/>
<dbReference type="RefSeq" id="XP_028534692.1">
    <property type="nucleotide sequence ID" value="XM_028678398.1"/>
</dbReference>
<keyword evidence="1" id="KW-0472">Membrane</keyword>
<sequence length="448" mass="53891">MNRLIRKSIFSLYVFKNDMKTLINKNADYEFIKTVSKKRKEKSFKNILFSVSLINLSIFFFTLQNYYSKKNKDYYNFNDITVVDHFVLSEFVSSIGINNLYVYLKNNFYNKLTSHLQNEAYSFKENSFLSLLETLCKNKNTFNEIQKNEKEFDLLTYIFEKVKDENIEYTKKKIYSSILFYYIRYSDELFFTYDQMQQLVYNKNLFYNLKNKEEIISYLLLKILKNEKCISEIYEKEKEIIKIYSHNNNELNNVITSNNSSIINFLISSKNDNKINEKSIMKFYYSVKKNSENYYKQESLRILESYLNKINVPIFFKKNVTVDKKKNYNNIMNKIYLKYFENTVLYTFFFSFILHNINAKEYNLKTYIKAFKDIYKSICTNCIINSLFLIEKSVINNLGINKEANLFLLISFLFNILNSLSFSYAMYKCKYALVSLLFSQMIKDDFFL</sequence>
<name>A0A1J1H9S4_PLARL</name>
<evidence type="ECO:0000313" key="2">
    <source>
        <dbReference type="EMBL" id="CRH01693.1"/>
    </source>
</evidence>
<dbReference type="AlphaFoldDB" id="A0A1J1H9S4"/>
<evidence type="ECO:0000313" key="3">
    <source>
        <dbReference type="Proteomes" id="UP000220158"/>
    </source>
</evidence>
<evidence type="ECO:0000256" key="1">
    <source>
        <dbReference type="SAM" id="Phobius"/>
    </source>
</evidence>
<organism evidence="2 3">
    <name type="scientific">Plasmodium relictum</name>
    <dbReference type="NCBI Taxonomy" id="85471"/>
    <lineage>
        <taxon>Eukaryota</taxon>
        <taxon>Sar</taxon>
        <taxon>Alveolata</taxon>
        <taxon>Apicomplexa</taxon>
        <taxon>Aconoidasida</taxon>
        <taxon>Haemosporida</taxon>
        <taxon>Plasmodiidae</taxon>
        <taxon>Plasmodium</taxon>
        <taxon>Plasmodium (Haemamoeba)</taxon>
    </lineage>
</organism>
<reference evidence="2 3" key="1">
    <citation type="submission" date="2015-04" db="EMBL/GenBank/DDBJ databases">
        <authorList>
            <consortium name="Pathogen Informatics"/>
        </authorList>
    </citation>
    <scope>NUCLEOTIDE SEQUENCE [LARGE SCALE GENOMIC DNA]</scope>
    <source>
        <strain evidence="2 3">SGS1</strain>
    </source>
</reference>
<proteinExistence type="predicted"/>